<name>A0ACB8TTJ6_9APHY</name>
<keyword evidence="2" id="KW-1185">Reference proteome</keyword>
<proteinExistence type="predicted"/>
<reference evidence="1" key="1">
    <citation type="journal article" date="2021" name="Environ. Microbiol.">
        <title>Gene family expansions and transcriptome signatures uncover fungal adaptations to wood decay.</title>
        <authorList>
            <person name="Hage H."/>
            <person name="Miyauchi S."/>
            <person name="Viragh M."/>
            <person name="Drula E."/>
            <person name="Min B."/>
            <person name="Chaduli D."/>
            <person name="Navarro D."/>
            <person name="Favel A."/>
            <person name="Norest M."/>
            <person name="Lesage-Meessen L."/>
            <person name="Balint B."/>
            <person name="Merenyi Z."/>
            <person name="de Eugenio L."/>
            <person name="Morin E."/>
            <person name="Martinez A.T."/>
            <person name="Baldrian P."/>
            <person name="Stursova M."/>
            <person name="Martinez M.J."/>
            <person name="Novotny C."/>
            <person name="Magnuson J.K."/>
            <person name="Spatafora J.W."/>
            <person name="Maurice S."/>
            <person name="Pangilinan J."/>
            <person name="Andreopoulos W."/>
            <person name="LaButti K."/>
            <person name="Hundley H."/>
            <person name="Na H."/>
            <person name="Kuo A."/>
            <person name="Barry K."/>
            <person name="Lipzen A."/>
            <person name="Henrissat B."/>
            <person name="Riley R."/>
            <person name="Ahrendt S."/>
            <person name="Nagy L.G."/>
            <person name="Grigoriev I.V."/>
            <person name="Martin F."/>
            <person name="Rosso M.N."/>
        </authorList>
    </citation>
    <scope>NUCLEOTIDE SEQUENCE</scope>
    <source>
        <strain evidence="1">CBS 384.51</strain>
    </source>
</reference>
<dbReference type="Proteomes" id="UP001055072">
    <property type="component" value="Unassembled WGS sequence"/>
</dbReference>
<gene>
    <name evidence="1" type="ORF">BDY19DRAFT_450512</name>
</gene>
<accession>A0ACB8TTJ6</accession>
<evidence type="ECO:0000313" key="1">
    <source>
        <dbReference type="EMBL" id="KAI0085305.1"/>
    </source>
</evidence>
<organism evidence="1 2">
    <name type="scientific">Irpex rosettiformis</name>
    <dbReference type="NCBI Taxonomy" id="378272"/>
    <lineage>
        <taxon>Eukaryota</taxon>
        <taxon>Fungi</taxon>
        <taxon>Dikarya</taxon>
        <taxon>Basidiomycota</taxon>
        <taxon>Agaricomycotina</taxon>
        <taxon>Agaricomycetes</taxon>
        <taxon>Polyporales</taxon>
        <taxon>Irpicaceae</taxon>
        <taxon>Irpex</taxon>
    </lineage>
</organism>
<sequence>MVESTGSLYVMSPDRYPLVVFGDTNSFDDSDYGVGRSAGQLIDSPPKTFNHGRSSSHSSSDSGDRNYDLPSSIDSITRFMKPRKMKSSRLGRPLDGAPSVPLPPSIAQPGLKHEAAVGGNSSIRPGGGIGVLNINGRALFFLDLI</sequence>
<dbReference type="EMBL" id="MU274932">
    <property type="protein sequence ID" value="KAI0085305.1"/>
    <property type="molecule type" value="Genomic_DNA"/>
</dbReference>
<protein>
    <submittedName>
        <fullName evidence="1">Uncharacterized protein</fullName>
    </submittedName>
</protein>
<evidence type="ECO:0000313" key="2">
    <source>
        <dbReference type="Proteomes" id="UP001055072"/>
    </source>
</evidence>
<comment type="caution">
    <text evidence="1">The sequence shown here is derived from an EMBL/GenBank/DDBJ whole genome shotgun (WGS) entry which is preliminary data.</text>
</comment>